<dbReference type="RefSeq" id="WP_379814551.1">
    <property type="nucleotide sequence ID" value="NZ_JBHUDJ010000007.1"/>
</dbReference>
<reference evidence="1 2" key="1">
    <citation type="journal article" date="2019" name="Int. J. Syst. Evol. Microbiol.">
        <title>The Global Catalogue of Microorganisms (GCM) 10K type strain sequencing project: providing services to taxonomists for standard genome sequencing and annotation.</title>
        <authorList>
            <consortium name="The Broad Institute Genomics Platform"/>
            <consortium name="The Broad Institute Genome Sequencing Center for Infectious Disease"/>
            <person name="Wu L."/>
            <person name="Ma J."/>
        </authorList>
    </citation>
    <scope>NUCLEOTIDE SEQUENCE [LARGE SCALE GENOMIC DNA]</scope>
    <source>
        <strain evidence="1 2">CGMCC 1.12125</strain>
    </source>
</reference>
<evidence type="ECO:0000313" key="2">
    <source>
        <dbReference type="Proteomes" id="UP001597119"/>
    </source>
</evidence>
<accession>A0ABD6CFS4</accession>
<protein>
    <submittedName>
        <fullName evidence="1">Uncharacterized protein</fullName>
    </submittedName>
</protein>
<comment type="caution">
    <text evidence="1">The sequence shown here is derived from an EMBL/GenBank/DDBJ whole genome shotgun (WGS) entry which is preliminary data.</text>
</comment>
<gene>
    <name evidence="1" type="ORF">ACFR9U_13820</name>
</gene>
<organism evidence="1 2">
    <name type="scientific">Halorientalis brevis</name>
    <dbReference type="NCBI Taxonomy" id="1126241"/>
    <lineage>
        <taxon>Archaea</taxon>
        <taxon>Methanobacteriati</taxon>
        <taxon>Methanobacteriota</taxon>
        <taxon>Stenosarchaea group</taxon>
        <taxon>Halobacteria</taxon>
        <taxon>Halobacteriales</taxon>
        <taxon>Haloarculaceae</taxon>
        <taxon>Halorientalis</taxon>
    </lineage>
</organism>
<sequence length="91" mass="10156">MTLSADDIDEIDAAILDYLLKGRTEDGPWGKATPTEVYRGLEESGRLAEIGDPVQATIQNRIQRLELAGHLENKFSSGCYEFVSDPRENEE</sequence>
<dbReference type="EMBL" id="JBHUDJ010000007">
    <property type="protein sequence ID" value="MFD1588057.1"/>
    <property type="molecule type" value="Genomic_DNA"/>
</dbReference>
<dbReference type="Proteomes" id="UP001597119">
    <property type="component" value="Unassembled WGS sequence"/>
</dbReference>
<dbReference type="AlphaFoldDB" id="A0ABD6CFS4"/>
<evidence type="ECO:0000313" key="1">
    <source>
        <dbReference type="EMBL" id="MFD1588057.1"/>
    </source>
</evidence>
<name>A0ABD6CFS4_9EURY</name>
<proteinExistence type="predicted"/>
<keyword evidence="2" id="KW-1185">Reference proteome</keyword>